<proteinExistence type="predicted"/>
<name>A0AAX6GH09_IRIPA</name>
<protein>
    <submittedName>
        <fullName evidence="1">Uncharacterized protein</fullName>
    </submittedName>
</protein>
<accession>A0AAX6GH09</accession>
<keyword evidence="2" id="KW-1185">Reference proteome</keyword>
<dbReference type="EMBL" id="JANAVB010020200">
    <property type="protein sequence ID" value="KAJ6827471.1"/>
    <property type="molecule type" value="Genomic_DNA"/>
</dbReference>
<comment type="caution">
    <text evidence="1">The sequence shown here is derived from an EMBL/GenBank/DDBJ whole genome shotgun (WGS) entry which is preliminary data.</text>
</comment>
<evidence type="ECO:0000313" key="2">
    <source>
        <dbReference type="Proteomes" id="UP001140949"/>
    </source>
</evidence>
<gene>
    <name evidence="1" type="ORF">M6B38_127015</name>
</gene>
<sequence>MQSFSKLYLILVIFQIIQLTGLINARSCDVIISCK</sequence>
<dbReference type="AlphaFoldDB" id="A0AAX6GH09"/>
<organism evidence="1 2">
    <name type="scientific">Iris pallida</name>
    <name type="common">Sweet iris</name>
    <dbReference type="NCBI Taxonomy" id="29817"/>
    <lineage>
        <taxon>Eukaryota</taxon>
        <taxon>Viridiplantae</taxon>
        <taxon>Streptophyta</taxon>
        <taxon>Embryophyta</taxon>
        <taxon>Tracheophyta</taxon>
        <taxon>Spermatophyta</taxon>
        <taxon>Magnoliopsida</taxon>
        <taxon>Liliopsida</taxon>
        <taxon>Asparagales</taxon>
        <taxon>Iridaceae</taxon>
        <taxon>Iridoideae</taxon>
        <taxon>Irideae</taxon>
        <taxon>Iris</taxon>
    </lineage>
</organism>
<dbReference type="Proteomes" id="UP001140949">
    <property type="component" value="Unassembled WGS sequence"/>
</dbReference>
<reference evidence="1" key="2">
    <citation type="submission" date="2023-04" db="EMBL/GenBank/DDBJ databases">
        <authorList>
            <person name="Bruccoleri R.E."/>
            <person name="Oakeley E.J."/>
            <person name="Faust A.-M."/>
            <person name="Dessus-Babus S."/>
            <person name="Altorfer M."/>
            <person name="Burckhardt D."/>
            <person name="Oertli M."/>
            <person name="Naumann U."/>
            <person name="Petersen F."/>
            <person name="Wong J."/>
        </authorList>
    </citation>
    <scope>NUCLEOTIDE SEQUENCE</scope>
    <source>
        <strain evidence="1">GSM-AAB239-AS_SAM_17_03QT</strain>
        <tissue evidence="1">Leaf</tissue>
    </source>
</reference>
<evidence type="ECO:0000313" key="1">
    <source>
        <dbReference type="EMBL" id="KAJ6827471.1"/>
    </source>
</evidence>
<reference evidence="1" key="1">
    <citation type="journal article" date="2023" name="GigaByte">
        <title>Genome assembly of the bearded iris, Iris pallida Lam.</title>
        <authorList>
            <person name="Bruccoleri R.E."/>
            <person name="Oakeley E.J."/>
            <person name="Faust A.M.E."/>
            <person name="Altorfer M."/>
            <person name="Dessus-Babus S."/>
            <person name="Burckhardt D."/>
            <person name="Oertli M."/>
            <person name="Naumann U."/>
            <person name="Petersen F."/>
            <person name="Wong J."/>
        </authorList>
    </citation>
    <scope>NUCLEOTIDE SEQUENCE</scope>
    <source>
        <strain evidence="1">GSM-AAB239-AS_SAM_17_03QT</strain>
    </source>
</reference>